<dbReference type="PANTHER" id="PTHR22946:SF9">
    <property type="entry name" value="POLYKETIDE TRANSFERASE AF380"/>
    <property type="match status" value="1"/>
</dbReference>
<proteinExistence type="inferred from homology"/>
<organism evidence="5 6">
    <name type="scientific">Cellulomonas gelida</name>
    <dbReference type="NCBI Taxonomy" id="1712"/>
    <lineage>
        <taxon>Bacteria</taxon>
        <taxon>Bacillati</taxon>
        <taxon>Actinomycetota</taxon>
        <taxon>Actinomycetes</taxon>
        <taxon>Micrococcales</taxon>
        <taxon>Cellulomonadaceae</taxon>
        <taxon>Cellulomonas</taxon>
    </lineage>
</organism>
<dbReference type="InterPro" id="IPR050261">
    <property type="entry name" value="FrsA_esterase"/>
</dbReference>
<reference evidence="5 6" key="1">
    <citation type="submission" date="2019-06" db="EMBL/GenBank/DDBJ databases">
        <title>Whole genome shotgun sequence of Cellulomonas gelida NBRC 3748.</title>
        <authorList>
            <person name="Hosoyama A."/>
            <person name="Uohara A."/>
            <person name="Ohji S."/>
            <person name="Ichikawa N."/>
        </authorList>
    </citation>
    <scope>NUCLEOTIDE SEQUENCE [LARGE SCALE GENOMIC DNA]</scope>
    <source>
        <strain evidence="5 6">NBRC 3748</strain>
    </source>
</reference>
<keyword evidence="2" id="KW-0378">Hydrolase</keyword>
<evidence type="ECO:0000256" key="1">
    <source>
        <dbReference type="ARBA" id="ARBA00008645"/>
    </source>
</evidence>
<evidence type="ECO:0000313" key="6">
    <source>
        <dbReference type="Proteomes" id="UP000320461"/>
    </source>
</evidence>
<dbReference type="InterPro" id="IPR022742">
    <property type="entry name" value="Hydrolase_4"/>
</dbReference>
<dbReference type="InterPro" id="IPR029058">
    <property type="entry name" value="AB_hydrolase_fold"/>
</dbReference>
<name>A0A4Y3KGI4_9CELL</name>
<feature type="transmembrane region" description="Helical" evidence="3">
    <location>
        <begin position="34"/>
        <end position="53"/>
    </location>
</feature>
<keyword evidence="3" id="KW-0812">Transmembrane</keyword>
<evidence type="ECO:0000256" key="3">
    <source>
        <dbReference type="SAM" id="Phobius"/>
    </source>
</evidence>
<evidence type="ECO:0000259" key="4">
    <source>
        <dbReference type="Pfam" id="PF12146"/>
    </source>
</evidence>
<accession>A0A4Y3KGI4</accession>
<dbReference type="Pfam" id="PF12146">
    <property type="entry name" value="Hydrolase_4"/>
    <property type="match status" value="1"/>
</dbReference>
<feature type="domain" description="Serine aminopeptidase S33" evidence="4">
    <location>
        <begin position="131"/>
        <end position="269"/>
    </location>
</feature>
<keyword evidence="3" id="KW-1133">Transmembrane helix</keyword>
<comment type="caution">
    <text evidence="5">The sequence shown here is derived from an EMBL/GenBank/DDBJ whole genome shotgun (WGS) entry which is preliminary data.</text>
</comment>
<dbReference type="AlphaFoldDB" id="A0A4Y3KGI4"/>
<evidence type="ECO:0000313" key="5">
    <source>
        <dbReference type="EMBL" id="GEA82776.1"/>
    </source>
</evidence>
<evidence type="ECO:0000256" key="2">
    <source>
        <dbReference type="ARBA" id="ARBA00022801"/>
    </source>
</evidence>
<dbReference type="Proteomes" id="UP000320461">
    <property type="component" value="Unassembled WGS sequence"/>
</dbReference>
<dbReference type="PANTHER" id="PTHR22946">
    <property type="entry name" value="DIENELACTONE HYDROLASE DOMAIN-CONTAINING PROTEIN-RELATED"/>
    <property type="match status" value="1"/>
</dbReference>
<feature type="transmembrane region" description="Helical" evidence="3">
    <location>
        <begin position="65"/>
        <end position="88"/>
    </location>
</feature>
<comment type="similarity">
    <text evidence="1">Belongs to the AB hydrolase superfamily.</text>
</comment>
<protein>
    <recommendedName>
        <fullName evidence="4">Serine aminopeptidase S33 domain-containing protein</fullName>
    </recommendedName>
</protein>
<gene>
    <name evidence="5" type="ORF">CGE01nite_00270</name>
</gene>
<keyword evidence="3" id="KW-0472">Membrane</keyword>
<sequence length="358" mass="36391">MRGALAVTFGAVAAGVGAGVGPPRVQSGDVGVAAVLGLGALVGGVALVVVGVVQLTRAVPRWWRLVTAPLTVIAVALGVYVIAVPVIVTTAPAPPPGTATPSEVGLAYEDVTIATTGDEALAGWYVPSAGRAAVIVLHGSGSSRSAVLEHAAVMARHGLGVLMLDARGHGASSGRAMRWGWYGDLDVPRAAAWLASRPDVDAARIAVLGLSMGGEEAIGAAALTQDIRAVVAEGATGRSADDLRWLSSAYGWRGTLTRTVHAAQTSLADLMSEPRRPAPLGDAVREVAPRPVLLIAAGRVPDEQHAAAALQASAPDSVQVWVVRGADHTGGLAAAPQEWESRVIDFLDAALADPHASR</sequence>
<dbReference type="GO" id="GO:0052689">
    <property type="term" value="F:carboxylic ester hydrolase activity"/>
    <property type="evidence" value="ECO:0007669"/>
    <property type="project" value="UniProtKB-ARBA"/>
</dbReference>
<keyword evidence="6" id="KW-1185">Reference proteome</keyword>
<dbReference type="Gene3D" id="3.40.50.1820">
    <property type="entry name" value="alpha/beta hydrolase"/>
    <property type="match status" value="1"/>
</dbReference>
<dbReference type="EMBL" id="BJLQ01000001">
    <property type="protein sequence ID" value="GEA82776.1"/>
    <property type="molecule type" value="Genomic_DNA"/>
</dbReference>
<dbReference type="SUPFAM" id="SSF53474">
    <property type="entry name" value="alpha/beta-Hydrolases"/>
    <property type="match status" value="1"/>
</dbReference>